<evidence type="ECO:0000256" key="1">
    <source>
        <dbReference type="SAM" id="MobiDB-lite"/>
    </source>
</evidence>
<keyword evidence="2" id="KW-1133">Transmembrane helix</keyword>
<feature type="region of interest" description="Disordered" evidence="1">
    <location>
        <begin position="60"/>
        <end position="87"/>
    </location>
</feature>
<sequence length="87" mass="9777">MSTDRSRDTNTYGYVLCCDVCDYCGGISIIVLIIIVVLGCIAAGGAAFFFFYWNRKRGGRDEETVEDKEIESEDTSNDEHEISLDTY</sequence>
<keyword evidence="2" id="KW-0812">Transmembrane</keyword>
<keyword evidence="2" id="KW-0472">Membrane</keyword>
<dbReference type="EMBL" id="CP092621">
    <property type="protein sequence ID" value="UMM20380.1"/>
    <property type="molecule type" value="Genomic_DNA"/>
</dbReference>
<dbReference type="AlphaFoldDB" id="A0AAE9ECC3"/>
<proteinExistence type="predicted"/>
<keyword evidence="4" id="KW-1185">Reference proteome</keyword>
<protein>
    <submittedName>
        <fullName evidence="3">Uncharacterized protein</fullName>
    </submittedName>
</protein>
<evidence type="ECO:0000256" key="2">
    <source>
        <dbReference type="SAM" id="Phobius"/>
    </source>
</evidence>
<dbReference type="Proteomes" id="UP000829354">
    <property type="component" value="Chromosome II"/>
</dbReference>
<evidence type="ECO:0000313" key="4">
    <source>
        <dbReference type="Proteomes" id="UP000829354"/>
    </source>
</evidence>
<name>A0AAE9ECC3_CAEBR</name>
<feature type="compositionally biased region" description="Acidic residues" evidence="1">
    <location>
        <begin position="63"/>
        <end position="76"/>
    </location>
</feature>
<evidence type="ECO:0000313" key="3">
    <source>
        <dbReference type="EMBL" id="UMM20380.1"/>
    </source>
</evidence>
<organism evidence="3 4">
    <name type="scientific">Caenorhabditis briggsae</name>
    <dbReference type="NCBI Taxonomy" id="6238"/>
    <lineage>
        <taxon>Eukaryota</taxon>
        <taxon>Metazoa</taxon>
        <taxon>Ecdysozoa</taxon>
        <taxon>Nematoda</taxon>
        <taxon>Chromadorea</taxon>
        <taxon>Rhabditida</taxon>
        <taxon>Rhabditina</taxon>
        <taxon>Rhabditomorpha</taxon>
        <taxon>Rhabditoidea</taxon>
        <taxon>Rhabditidae</taxon>
        <taxon>Peloderinae</taxon>
        <taxon>Caenorhabditis</taxon>
    </lineage>
</organism>
<accession>A0AAE9ECC3</accession>
<feature type="transmembrane region" description="Helical" evidence="2">
    <location>
        <begin position="29"/>
        <end position="53"/>
    </location>
</feature>
<feature type="compositionally biased region" description="Basic and acidic residues" evidence="1">
    <location>
        <begin position="77"/>
        <end position="87"/>
    </location>
</feature>
<reference evidence="3 4" key="1">
    <citation type="submission" date="2022-04" db="EMBL/GenBank/DDBJ databases">
        <title>Chromosome-level reference genomes for two strains of Caenorhabditis briggsae: an improved platform for comparative genomics.</title>
        <authorList>
            <person name="Stevens L."/>
            <person name="Andersen E."/>
        </authorList>
    </citation>
    <scope>NUCLEOTIDE SEQUENCE [LARGE SCALE GENOMIC DNA]</scope>
    <source>
        <strain evidence="3">VX34</strain>
        <tissue evidence="3">Whole-organism</tissue>
    </source>
</reference>
<gene>
    <name evidence="3" type="ORF">L5515_015673</name>
</gene>